<reference evidence="1" key="1">
    <citation type="submission" date="2022-02" db="EMBL/GenBank/DDBJ databases">
        <title>Plant Genome Project.</title>
        <authorList>
            <person name="Zhang R.-G."/>
        </authorList>
    </citation>
    <scope>NUCLEOTIDE SEQUENCE</scope>
    <source>
        <strain evidence="1">AT1</strain>
    </source>
</reference>
<organism evidence="1 2">
    <name type="scientific">Rhododendron molle</name>
    <name type="common">Chinese azalea</name>
    <name type="synonym">Azalea mollis</name>
    <dbReference type="NCBI Taxonomy" id="49168"/>
    <lineage>
        <taxon>Eukaryota</taxon>
        <taxon>Viridiplantae</taxon>
        <taxon>Streptophyta</taxon>
        <taxon>Embryophyta</taxon>
        <taxon>Tracheophyta</taxon>
        <taxon>Spermatophyta</taxon>
        <taxon>Magnoliopsida</taxon>
        <taxon>eudicotyledons</taxon>
        <taxon>Gunneridae</taxon>
        <taxon>Pentapetalae</taxon>
        <taxon>asterids</taxon>
        <taxon>Ericales</taxon>
        <taxon>Ericaceae</taxon>
        <taxon>Ericoideae</taxon>
        <taxon>Rhodoreae</taxon>
        <taxon>Rhododendron</taxon>
    </lineage>
</organism>
<dbReference type="Proteomes" id="UP001062846">
    <property type="component" value="Chromosome 13"/>
</dbReference>
<proteinExistence type="predicted"/>
<protein>
    <submittedName>
        <fullName evidence="1">Uncharacterized protein</fullName>
    </submittedName>
</protein>
<evidence type="ECO:0000313" key="1">
    <source>
        <dbReference type="EMBL" id="KAI8524230.1"/>
    </source>
</evidence>
<accession>A0ACC0L689</accession>
<gene>
    <name evidence="1" type="ORF">RHMOL_Rhmol13G0134100</name>
</gene>
<dbReference type="EMBL" id="CM046400">
    <property type="protein sequence ID" value="KAI8524230.1"/>
    <property type="molecule type" value="Genomic_DNA"/>
</dbReference>
<name>A0ACC0L689_RHOML</name>
<evidence type="ECO:0000313" key="2">
    <source>
        <dbReference type="Proteomes" id="UP001062846"/>
    </source>
</evidence>
<comment type="caution">
    <text evidence="1">The sequence shown here is derived from an EMBL/GenBank/DDBJ whole genome shotgun (WGS) entry which is preliminary data.</text>
</comment>
<sequence length="85" mass="9866">MQWCAQYRVAHFQTIGSCIRYLRSHLGNKWLSIIGYLDELRAVGSQAVECTIRRLESAQYDAVHFTAQHRPKVPLNLPNSFLMFL</sequence>
<keyword evidence="2" id="KW-1185">Reference proteome</keyword>